<dbReference type="KEGG" id="aqu:109581099"/>
<dbReference type="GeneID" id="109581099"/>
<reference evidence="3" key="1">
    <citation type="journal article" date="2010" name="Nature">
        <title>The Amphimedon queenslandica genome and the evolution of animal complexity.</title>
        <authorList>
            <person name="Srivastava M."/>
            <person name="Simakov O."/>
            <person name="Chapman J."/>
            <person name="Fahey B."/>
            <person name="Gauthier M.E."/>
            <person name="Mitros T."/>
            <person name="Richards G.S."/>
            <person name="Conaco C."/>
            <person name="Dacre M."/>
            <person name="Hellsten U."/>
            <person name="Larroux C."/>
            <person name="Putnam N.H."/>
            <person name="Stanke M."/>
            <person name="Adamska M."/>
            <person name="Darling A."/>
            <person name="Degnan S.M."/>
            <person name="Oakley T.H."/>
            <person name="Plachetzki D.C."/>
            <person name="Zhai Y."/>
            <person name="Adamski M."/>
            <person name="Calcino A."/>
            <person name="Cummins S.F."/>
            <person name="Goodstein D.M."/>
            <person name="Harris C."/>
            <person name="Jackson D.J."/>
            <person name="Leys S.P."/>
            <person name="Shu S."/>
            <person name="Woodcroft B.J."/>
            <person name="Vervoort M."/>
            <person name="Kosik K.S."/>
            <person name="Manning G."/>
            <person name="Degnan B.M."/>
            <person name="Rokhsar D.S."/>
        </authorList>
    </citation>
    <scope>NUCLEOTIDE SEQUENCE [LARGE SCALE GENOMIC DNA]</scope>
</reference>
<feature type="compositionally biased region" description="Low complexity" evidence="1">
    <location>
        <begin position="73"/>
        <end position="85"/>
    </location>
</feature>
<dbReference type="AlphaFoldDB" id="A0AAN0J132"/>
<sequence length="139" mass="15681">MEQDFLTSLKGAGITTVTSDILKEEHILNFDVFASLEEEHFTVLRSKIKIGQHALLLRLWHQRNRMERSSENPLSPTPSTASSSLMAVKSPSPAVRDESIRDNIKELADLYKKRGSGMPQQNVKGGDLRRMTLTKEMNT</sequence>
<keyword evidence="3" id="KW-1185">Reference proteome</keyword>
<dbReference type="EnsemblMetazoa" id="XM_019994877.1">
    <property type="protein sequence ID" value="XP_019850436.1"/>
    <property type="gene ID" value="LOC109581099"/>
</dbReference>
<proteinExistence type="predicted"/>
<evidence type="ECO:0000256" key="1">
    <source>
        <dbReference type="SAM" id="MobiDB-lite"/>
    </source>
</evidence>
<feature type="region of interest" description="Disordered" evidence="1">
    <location>
        <begin position="113"/>
        <end position="139"/>
    </location>
</feature>
<evidence type="ECO:0000313" key="2">
    <source>
        <dbReference type="EnsemblMetazoa" id="XP_019850436.1"/>
    </source>
</evidence>
<reference evidence="2" key="2">
    <citation type="submission" date="2024-06" db="UniProtKB">
        <authorList>
            <consortium name="EnsemblMetazoa"/>
        </authorList>
    </citation>
    <scope>IDENTIFICATION</scope>
</reference>
<organism evidence="2 3">
    <name type="scientific">Amphimedon queenslandica</name>
    <name type="common">Sponge</name>
    <dbReference type="NCBI Taxonomy" id="400682"/>
    <lineage>
        <taxon>Eukaryota</taxon>
        <taxon>Metazoa</taxon>
        <taxon>Porifera</taxon>
        <taxon>Demospongiae</taxon>
        <taxon>Heteroscleromorpha</taxon>
        <taxon>Haplosclerida</taxon>
        <taxon>Niphatidae</taxon>
        <taxon>Amphimedon</taxon>
    </lineage>
</organism>
<dbReference type="Proteomes" id="UP000007879">
    <property type="component" value="Unassembled WGS sequence"/>
</dbReference>
<dbReference type="RefSeq" id="XP_019850436.1">
    <property type="nucleotide sequence ID" value="XM_019994877.1"/>
</dbReference>
<feature type="region of interest" description="Disordered" evidence="1">
    <location>
        <begin position="66"/>
        <end position="100"/>
    </location>
</feature>
<accession>A0AAN0J132</accession>
<name>A0AAN0J132_AMPQE</name>
<evidence type="ECO:0000313" key="3">
    <source>
        <dbReference type="Proteomes" id="UP000007879"/>
    </source>
</evidence>
<protein>
    <submittedName>
        <fullName evidence="2">Uncharacterized protein</fullName>
    </submittedName>
</protein>